<dbReference type="AlphaFoldDB" id="F3KYW6"/>
<dbReference type="EC" id="2.7.13.3" evidence="2"/>
<dbReference type="RefSeq" id="WP_009574599.1">
    <property type="nucleotide sequence ID" value="NZ_AEIG01000007.1"/>
</dbReference>
<keyword evidence="5" id="KW-1185">Reference proteome</keyword>
<dbReference type="GO" id="GO:0000155">
    <property type="term" value="F:phosphorelay sensor kinase activity"/>
    <property type="evidence" value="ECO:0007669"/>
    <property type="project" value="InterPro"/>
</dbReference>
<evidence type="ECO:0000256" key="2">
    <source>
        <dbReference type="ARBA" id="ARBA00012438"/>
    </source>
</evidence>
<evidence type="ECO:0000313" key="4">
    <source>
        <dbReference type="EMBL" id="EGG30730.1"/>
    </source>
</evidence>
<evidence type="ECO:0000256" key="3">
    <source>
        <dbReference type="ARBA" id="ARBA00022553"/>
    </source>
</evidence>
<keyword evidence="4" id="KW-0808">Transferase</keyword>
<organism evidence="4 5">
    <name type="scientific">Aequoribacter fuscus</name>
    <dbReference type="NCBI Taxonomy" id="2518989"/>
    <lineage>
        <taxon>Bacteria</taxon>
        <taxon>Pseudomonadati</taxon>
        <taxon>Pseudomonadota</taxon>
        <taxon>Gammaproteobacteria</taxon>
        <taxon>Cellvibrionales</taxon>
        <taxon>Halieaceae</taxon>
        <taxon>Aequoribacter</taxon>
    </lineage>
</organism>
<evidence type="ECO:0000313" key="5">
    <source>
        <dbReference type="Proteomes" id="UP000005615"/>
    </source>
</evidence>
<dbReference type="PANTHER" id="PTHR45569">
    <property type="entry name" value="SENSOR PROTEIN KDPD"/>
    <property type="match status" value="1"/>
</dbReference>
<sequence length="471" mass="52034">MIELDARTLMFGSALFSLTLPLAIWIALKDDRHHARLVWSWAFAGAISGVGILCFTIRDLAPVWIGLYASNIFLCGAIIAGAQILYVDRTHRYPIALPLISLALFSGVIVAFESTGLHWERAMCARIGLCLACLALVYQAARSAFHFKAKNPWAIATAHTLLTISFANQIIATMKGAEFTPLDHATVALLPAIAGVITTSMNQIGFVGFLFERNLKLSIEQSREQARQYQLRSIRDTLANSERDTAKRIFSNQINHDISQPVTSLSINLQMMTRALQSSNRGISFDEYAKRAINDIDRAERLMHLYGKDPSLTATPDYDWLDFRRKVMEPALSALKSQADNIGLTVHISDKASALILGDSFDYQRVMINVLTNALEALASTKNPTITIKTRNRDYGNIEVAIIDNGPGLSPAEAHSVGSAFYTSKPNGLGLGLTVCKDLMHRNRGLIQWKNSKPVGFEVNLLFPTRVQSRA</sequence>
<dbReference type="InterPro" id="IPR003594">
    <property type="entry name" value="HATPase_dom"/>
</dbReference>
<dbReference type="InterPro" id="IPR003661">
    <property type="entry name" value="HisK_dim/P_dom"/>
</dbReference>
<dbReference type="GO" id="GO:0005886">
    <property type="term" value="C:plasma membrane"/>
    <property type="evidence" value="ECO:0007669"/>
    <property type="project" value="TreeGrafter"/>
</dbReference>
<gene>
    <name evidence="4" type="ORF">IMCC3088_2489</name>
</gene>
<dbReference type="InterPro" id="IPR005467">
    <property type="entry name" value="His_kinase_dom"/>
</dbReference>
<dbReference type="PROSITE" id="PS50109">
    <property type="entry name" value="HIS_KIN"/>
    <property type="match status" value="1"/>
</dbReference>
<dbReference type="EMBL" id="AEIG01000007">
    <property type="protein sequence ID" value="EGG30730.1"/>
    <property type="molecule type" value="Genomic_DNA"/>
</dbReference>
<dbReference type="InterPro" id="IPR036890">
    <property type="entry name" value="HATPase_C_sf"/>
</dbReference>
<dbReference type="InterPro" id="IPR052023">
    <property type="entry name" value="Histidine_kinase_KdpD"/>
</dbReference>
<name>F3KYW6_9GAMM</name>
<reference evidence="4 5" key="1">
    <citation type="journal article" date="2011" name="J. Bacteriol.">
        <title>Genome sequence of strain IMCC3088, a proteorhodopsin-containing marine bacterium belonging to the OM60/NOR5 clade.</title>
        <authorList>
            <person name="Jang Y."/>
            <person name="Oh H.M."/>
            <person name="Kang I."/>
            <person name="Lee K."/>
            <person name="Yang S.J."/>
            <person name="Cho J.C."/>
        </authorList>
    </citation>
    <scope>NUCLEOTIDE SEQUENCE [LARGE SCALE GENOMIC DNA]</scope>
    <source>
        <strain evidence="4 5">IMCC3088</strain>
    </source>
</reference>
<dbReference type="SMART" id="SM00387">
    <property type="entry name" value="HATPase_c"/>
    <property type="match status" value="1"/>
</dbReference>
<keyword evidence="3" id="KW-0597">Phosphoprotein</keyword>
<protein>
    <recommendedName>
        <fullName evidence="2">histidine kinase</fullName>
        <ecNumber evidence="2">2.7.13.3</ecNumber>
    </recommendedName>
</protein>
<dbReference type="Pfam" id="PF02518">
    <property type="entry name" value="HATPase_c"/>
    <property type="match status" value="1"/>
</dbReference>
<dbReference type="InterPro" id="IPR004358">
    <property type="entry name" value="Sig_transdc_His_kin-like_C"/>
</dbReference>
<dbReference type="OrthoDB" id="9772100at2"/>
<dbReference type="Proteomes" id="UP000005615">
    <property type="component" value="Unassembled WGS sequence"/>
</dbReference>
<dbReference type="eggNOG" id="COG4191">
    <property type="taxonomic scope" value="Bacteria"/>
</dbReference>
<dbReference type="CDD" id="cd00082">
    <property type="entry name" value="HisKA"/>
    <property type="match status" value="1"/>
</dbReference>
<comment type="catalytic activity">
    <reaction evidence="1">
        <text>ATP + protein L-histidine = ADP + protein N-phospho-L-histidine.</text>
        <dbReference type="EC" id="2.7.13.3"/>
    </reaction>
</comment>
<accession>F3KYW6</accession>
<keyword evidence="4" id="KW-0418">Kinase</keyword>
<dbReference type="PANTHER" id="PTHR45569:SF1">
    <property type="entry name" value="SENSOR PROTEIN KDPD"/>
    <property type="match status" value="1"/>
</dbReference>
<dbReference type="PRINTS" id="PR00344">
    <property type="entry name" value="BCTRLSENSOR"/>
</dbReference>
<proteinExistence type="predicted"/>
<dbReference type="SUPFAM" id="SSF55874">
    <property type="entry name" value="ATPase domain of HSP90 chaperone/DNA topoisomerase II/histidine kinase"/>
    <property type="match status" value="1"/>
</dbReference>
<comment type="caution">
    <text evidence="4">The sequence shown here is derived from an EMBL/GenBank/DDBJ whole genome shotgun (WGS) entry which is preliminary data.</text>
</comment>
<evidence type="ECO:0000256" key="1">
    <source>
        <dbReference type="ARBA" id="ARBA00000085"/>
    </source>
</evidence>
<dbReference type="Gene3D" id="3.30.565.10">
    <property type="entry name" value="Histidine kinase-like ATPase, C-terminal domain"/>
    <property type="match status" value="1"/>
</dbReference>
<dbReference type="STRING" id="2518989.IMCC3088_2489"/>